<evidence type="ECO:0000313" key="1">
    <source>
        <dbReference type="EMBL" id="TQR11409.1"/>
    </source>
</evidence>
<dbReference type="RefSeq" id="WP_142539854.1">
    <property type="nucleotide sequence ID" value="NZ_BMIE01000007.1"/>
</dbReference>
<gene>
    <name evidence="1" type="ORF">FG382_15805</name>
</gene>
<protein>
    <recommendedName>
        <fullName evidence="3">HNH endonuclease</fullName>
    </recommendedName>
</protein>
<dbReference type="EMBL" id="VDGH01000009">
    <property type="protein sequence ID" value="TQR11409.1"/>
    <property type="molecule type" value="Genomic_DNA"/>
</dbReference>
<comment type="caution">
    <text evidence="1">The sequence shown here is derived from an EMBL/GenBank/DDBJ whole genome shotgun (WGS) entry which is preliminary data.</text>
</comment>
<dbReference type="AlphaFoldDB" id="A0A544T1T8"/>
<evidence type="ECO:0000313" key="2">
    <source>
        <dbReference type="Proteomes" id="UP000317316"/>
    </source>
</evidence>
<keyword evidence="2" id="KW-1185">Reference proteome</keyword>
<dbReference type="OrthoDB" id="9816185at2"/>
<evidence type="ECO:0008006" key="3">
    <source>
        <dbReference type="Google" id="ProtNLM"/>
    </source>
</evidence>
<dbReference type="Gene3D" id="1.10.30.50">
    <property type="match status" value="1"/>
</dbReference>
<sequence length="278" mass="32565">MRNLPQPEFLLKEVYTSCVNDFTDEEKKKRLNDCLTYILGKEKAYLELKGVKLLYSLTDEICSELSIEKKELKSVYKQKFSAEKGPGRDTYLKIRSASPQNTCPTCGQRKVTTLDHYLAQTHYPSLVVAPINLVPSCFDCNKKKLSSKPSTHLEETLHPYLDDLGDERFLYMEIKEDKELNICFYISKASMWDEDFYYRVQFHFKDMDLNELYISHAVDEIIGNLDIWREMNSLDLKQHLIELSNSRRKIDLNCWQVALFEGLSNSEWFCEEGVKSLF</sequence>
<organism evidence="1 2">
    <name type="scientific">Psychrobacillus lasiicapitis</name>
    <dbReference type="NCBI Taxonomy" id="1636719"/>
    <lineage>
        <taxon>Bacteria</taxon>
        <taxon>Bacillati</taxon>
        <taxon>Bacillota</taxon>
        <taxon>Bacilli</taxon>
        <taxon>Bacillales</taxon>
        <taxon>Bacillaceae</taxon>
        <taxon>Psychrobacillus</taxon>
    </lineage>
</organism>
<dbReference type="Proteomes" id="UP000317316">
    <property type="component" value="Unassembled WGS sequence"/>
</dbReference>
<accession>A0A544T1T8</accession>
<reference evidence="1 2" key="1">
    <citation type="submission" date="2019-05" db="EMBL/GenBank/DDBJ databases">
        <title>Psychrobacillus vulpis sp. nov., a new species isolated from feces of a red fox that inhabits in The Tablas de Daimiel Natural Park, Albacete, Spain.</title>
        <authorList>
            <person name="Rodriguez M."/>
            <person name="Reina J.C."/>
            <person name="Bejar V."/>
            <person name="Llamas I."/>
        </authorList>
    </citation>
    <scope>NUCLEOTIDE SEQUENCE [LARGE SCALE GENOMIC DNA]</scope>
    <source>
        <strain evidence="1 2">NEAU-3TGS17</strain>
    </source>
</reference>
<proteinExistence type="predicted"/>
<name>A0A544T1T8_9BACI</name>